<sequence length="58" mass="5977">MGRAKLCDLFGAGTPEPTWPVISLATQGVTYRAPSGEIPQAPALKGAVVGELGEPLTR</sequence>
<organism evidence="1">
    <name type="scientific">freshwater metagenome</name>
    <dbReference type="NCBI Taxonomy" id="449393"/>
    <lineage>
        <taxon>unclassified sequences</taxon>
        <taxon>metagenomes</taxon>
        <taxon>ecological metagenomes</taxon>
    </lineage>
</organism>
<dbReference type="EMBL" id="CAFBPA010000136">
    <property type="protein sequence ID" value="CAB5008574.1"/>
    <property type="molecule type" value="Genomic_DNA"/>
</dbReference>
<gene>
    <name evidence="1" type="ORF">UFOPK4043_00939</name>
</gene>
<name>A0A6J7Q2W7_9ZZZZ</name>
<accession>A0A6J7Q2W7</accession>
<dbReference type="AlphaFoldDB" id="A0A6J7Q2W7"/>
<reference evidence="1" key="1">
    <citation type="submission" date="2020-05" db="EMBL/GenBank/DDBJ databases">
        <authorList>
            <person name="Chiriac C."/>
            <person name="Salcher M."/>
            <person name="Ghai R."/>
            <person name="Kavagutti S V."/>
        </authorList>
    </citation>
    <scope>NUCLEOTIDE SEQUENCE</scope>
</reference>
<protein>
    <submittedName>
        <fullName evidence="1">Unannotated protein</fullName>
    </submittedName>
</protein>
<evidence type="ECO:0000313" key="1">
    <source>
        <dbReference type="EMBL" id="CAB5008574.1"/>
    </source>
</evidence>
<proteinExistence type="predicted"/>